<feature type="compositionally biased region" description="Polar residues" evidence="2">
    <location>
        <begin position="781"/>
        <end position="792"/>
    </location>
</feature>
<feature type="region of interest" description="Disordered" evidence="2">
    <location>
        <begin position="984"/>
        <end position="1016"/>
    </location>
</feature>
<organism evidence="4 5">
    <name type="scientific">Notechis scutatus</name>
    <name type="common">mainland tiger snake</name>
    <dbReference type="NCBI Taxonomy" id="8663"/>
    <lineage>
        <taxon>Eukaryota</taxon>
        <taxon>Metazoa</taxon>
        <taxon>Chordata</taxon>
        <taxon>Craniata</taxon>
        <taxon>Vertebrata</taxon>
        <taxon>Euteleostomi</taxon>
        <taxon>Lepidosauria</taxon>
        <taxon>Squamata</taxon>
        <taxon>Bifurcata</taxon>
        <taxon>Unidentata</taxon>
        <taxon>Episquamata</taxon>
        <taxon>Toxicofera</taxon>
        <taxon>Serpentes</taxon>
        <taxon>Colubroidea</taxon>
        <taxon>Elapidae</taxon>
        <taxon>Hydrophiinae</taxon>
        <taxon>Notechis</taxon>
    </lineage>
</organism>
<feature type="domain" description="HTH OST-type" evidence="3">
    <location>
        <begin position="7"/>
        <end position="81"/>
    </location>
</feature>
<feature type="region of interest" description="Disordered" evidence="2">
    <location>
        <begin position="823"/>
        <end position="870"/>
    </location>
</feature>
<dbReference type="Pfam" id="PF12872">
    <property type="entry name" value="OST-HTH"/>
    <property type="match status" value="1"/>
</dbReference>
<evidence type="ECO:0000256" key="1">
    <source>
        <dbReference type="ARBA" id="ARBA00022782"/>
    </source>
</evidence>
<dbReference type="RefSeq" id="XP_026539995.1">
    <property type="nucleotide sequence ID" value="XM_026684210.1"/>
</dbReference>
<feature type="compositionally biased region" description="Polar residues" evidence="2">
    <location>
        <begin position="853"/>
        <end position="866"/>
    </location>
</feature>
<accession>A0A6J1VBA8</accession>
<evidence type="ECO:0000259" key="3">
    <source>
        <dbReference type="PROSITE" id="PS51644"/>
    </source>
</evidence>
<dbReference type="CDD" id="cd08824">
    <property type="entry name" value="LOTUS"/>
    <property type="match status" value="1"/>
</dbReference>
<sequence length="1158" mass="125727">MDLERKDTDDLRYNVLQLLINHPNGLKFGDFSAAFYQIHNFHPKFSRYGYCSLRQLLDHMKETVVVEGKRSCGSVMKLVSGLNLDGLLDEIENSGLDSFEEEDSRLKKEEGRERGEDTAAAAADLAEVLAAITNLLIEYESGLKFEKIQTLLLSTIGIDLQAFIITKGYKDILTFLGDQIPKLIIRHRENLHRCVVQLSEDLTVVSVPICDILKLYPDGLKLSKLKEAVKKKCGYDLEVFCYQVGFCDILSCLQEIPKLIINRNKSRNCRIQLKPGYSSCSSSRSSHSPDSEQPICTSKKVKQAASEKKPVPFSCSSYQSSYSSSPGSDQSTGTSNNSNEDESEKMPDLEDNSKPASTLSDPSASDSECQNEPTSIAVVPPEVNLFHTNQSYPNTMSSNLHESHNTLSVKAKSSSFSSIPSQQPNPRQPSAKSVTEETPGSSQVPIFQPSTALDELKQQVAQIMAKYPRGISLFQFRIVYSATFKQHFPVGNASSTKQRLLEMPDTVYMKGHGVQTLLLPVSPDVSLAKPGQPASSKVENVAVVCNLSLVNPEPVTKPAVKTFDSHPVSTSPLIPPEKPGSKDCCSSKDLSLNMLLAPCQEQKKARTSLPGFSDQLDLSKVEDIPVLPGRSLPKDESLIIPQSFLMPVVPRAAMMPVPKSPHSFLQYYQSVRVVENKGNKPFTELHTQSTPGSIKVMEMNKSCLNGPDPKLGEISFIPRCFAALPAYFQGTECSENLQPGILKPRFATPTKSKISDTVPSVDSTPVPSVLVKPEIHPPGGASQSSNSIQPMLSVQPPPPILSTAQRNYNHAISEFDSFSEAQKQSRALQHFSSPDSSAKRSSASSLPRNSASCFPSRSQLNHQLQQPAHARLDDLQSTSVSLADKNLRKASLDSVSPVAVYPRKPTYVNPLETSSTTESSIACSVSGSLHTSSVINNSRASSSVSSRTTAVSPASCLLDSTANSYDQIAYASAKITSNSTPLFSETQASTQQRQSSRAASTVISNTKTTSPTSWSPESNICSHHQFAYASSRITTNSSNLSSETYAFTYQGPSTQASETIISSSTKTASSISSPLDSTTSIPCQHAYASAKATSTSSILSKSSAYQTPNTDFKASLSHPPPTQNNLTSSLSKQGDQSASLQEEQVTHVSRIYDGCLIL</sequence>
<keyword evidence="1" id="KW-0221">Differentiation</keyword>
<feature type="domain" description="HTH OST-type" evidence="3">
    <location>
        <begin position="452"/>
        <end position="522"/>
    </location>
</feature>
<dbReference type="GO" id="GO:0030154">
    <property type="term" value="P:cell differentiation"/>
    <property type="evidence" value="ECO:0007669"/>
    <property type="project" value="UniProtKB-KW"/>
</dbReference>
<feature type="compositionally biased region" description="Low complexity" evidence="2">
    <location>
        <begin position="986"/>
        <end position="1001"/>
    </location>
</feature>
<feature type="compositionally biased region" description="Polar residues" evidence="2">
    <location>
        <begin position="1123"/>
        <end position="1142"/>
    </location>
</feature>
<feature type="compositionally biased region" description="Low complexity" evidence="2">
    <location>
        <begin position="832"/>
        <end position="852"/>
    </location>
</feature>
<dbReference type="InterPro" id="IPR025605">
    <property type="entry name" value="OST-HTH/LOTUS_dom"/>
</dbReference>
<evidence type="ECO:0000313" key="4">
    <source>
        <dbReference type="Proteomes" id="UP000504612"/>
    </source>
</evidence>
<feature type="compositionally biased region" description="Low complexity" evidence="2">
    <location>
        <begin position="314"/>
        <end position="335"/>
    </location>
</feature>
<feature type="compositionally biased region" description="Polar residues" evidence="2">
    <location>
        <begin position="422"/>
        <end position="447"/>
    </location>
</feature>
<feature type="compositionally biased region" description="Polar residues" evidence="2">
    <location>
        <begin position="386"/>
        <end position="400"/>
    </location>
</feature>
<evidence type="ECO:0000313" key="5">
    <source>
        <dbReference type="RefSeq" id="XP_026539995.1"/>
    </source>
</evidence>
<feature type="compositionally biased region" description="Low complexity" evidence="2">
    <location>
        <begin position="278"/>
        <end position="288"/>
    </location>
</feature>
<feature type="compositionally biased region" description="Polar residues" evidence="2">
    <location>
        <begin position="1002"/>
        <end position="1016"/>
    </location>
</feature>
<dbReference type="Gene3D" id="3.30.420.610">
    <property type="entry name" value="LOTUS domain-like"/>
    <property type="match status" value="2"/>
</dbReference>
<evidence type="ECO:0000256" key="2">
    <source>
        <dbReference type="SAM" id="MobiDB-lite"/>
    </source>
</evidence>
<dbReference type="PROSITE" id="PS51644">
    <property type="entry name" value="HTH_OST"/>
    <property type="match status" value="2"/>
</dbReference>
<dbReference type="GeneID" id="113423006"/>
<keyword evidence="4" id="KW-1185">Reference proteome</keyword>
<dbReference type="KEGG" id="nss:113423006"/>
<dbReference type="AlphaFoldDB" id="A0A6J1VBA8"/>
<feature type="compositionally biased region" description="Low complexity" evidence="2">
    <location>
        <begin position="408"/>
        <end position="421"/>
    </location>
</feature>
<feature type="region of interest" description="Disordered" evidence="2">
    <location>
        <begin position="1110"/>
        <end position="1142"/>
    </location>
</feature>
<dbReference type="InterPro" id="IPR041966">
    <property type="entry name" value="LOTUS-like"/>
</dbReference>
<feature type="compositionally biased region" description="Polar residues" evidence="2">
    <location>
        <begin position="354"/>
        <end position="374"/>
    </location>
</feature>
<feature type="region of interest" description="Disordered" evidence="2">
    <location>
        <begin position="275"/>
        <end position="447"/>
    </location>
</feature>
<dbReference type="Proteomes" id="UP000504612">
    <property type="component" value="Unplaced"/>
</dbReference>
<feature type="region of interest" description="Disordered" evidence="2">
    <location>
        <begin position="561"/>
        <end position="582"/>
    </location>
</feature>
<protein>
    <submittedName>
        <fullName evidence="5">Serine-rich adhesin for platelets-like</fullName>
    </submittedName>
</protein>
<reference evidence="5" key="1">
    <citation type="submission" date="2025-08" db="UniProtKB">
        <authorList>
            <consortium name="RefSeq"/>
        </authorList>
    </citation>
    <scope>IDENTIFICATION</scope>
</reference>
<feature type="region of interest" description="Disordered" evidence="2">
    <location>
        <begin position="751"/>
        <end position="803"/>
    </location>
</feature>
<gene>
    <name evidence="5" type="primary">LOC113423006</name>
</gene>
<proteinExistence type="predicted"/>
<feature type="compositionally biased region" description="Low complexity" evidence="2">
    <location>
        <begin position="755"/>
        <end position="769"/>
    </location>
</feature>
<name>A0A6J1VBA8_9SAUR</name>
<feature type="compositionally biased region" description="Basic and acidic residues" evidence="2">
    <location>
        <begin position="344"/>
        <end position="353"/>
    </location>
</feature>